<evidence type="ECO:0000256" key="6">
    <source>
        <dbReference type="ARBA" id="ARBA00022918"/>
    </source>
</evidence>
<feature type="domain" description="Reverse transcriptase RNase H-like" evidence="7">
    <location>
        <begin position="2"/>
        <end position="86"/>
    </location>
</feature>
<evidence type="ECO:0000313" key="9">
    <source>
        <dbReference type="Proteomes" id="UP001289374"/>
    </source>
</evidence>
<dbReference type="Proteomes" id="UP001289374">
    <property type="component" value="Unassembled WGS sequence"/>
</dbReference>
<reference evidence="8" key="1">
    <citation type="submission" date="2020-06" db="EMBL/GenBank/DDBJ databases">
        <authorList>
            <person name="Li T."/>
            <person name="Hu X."/>
            <person name="Zhang T."/>
            <person name="Song X."/>
            <person name="Zhang H."/>
            <person name="Dai N."/>
            <person name="Sheng W."/>
            <person name="Hou X."/>
            <person name="Wei L."/>
        </authorList>
    </citation>
    <scope>NUCLEOTIDE SEQUENCE</scope>
    <source>
        <strain evidence="8">K16</strain>
        <tissue evidence="8">Leaf</tissue>
    </source>
</reference>
<comment type="caution">
    <text evidence="8">The sequence shown here is derived from an EMBL/GenBank/DDBJ whole genome shotgun (WGS) entry which is preliminary data.</text>
</comment>
<sequence length="164" mass="18695">MFDASNHAIGVVLGQNIGKDPHVIYYASRMLEKELLAVVFALEKFRHCLLGTKVVVYSDHAVLKYLLSKKEAKPRLIRWILLLQEFDLTIKDRKGAKNLVADHLSRLVTNDDPCPLNDEFLDEHLHAARGITPWYADIVNFSVIGTLPRDFSRARKDQLKSDAK</sequence>
<dbReference type="GO" id="GO:0016787">
    <property type="term" value="F:hydrolase activity"/>
    <property type="evidence" value="ECO:0007669"/>
    <property type="project" value="UniProtKB-KW"/>
</dbReference>
<keyword evidence="9" id="KW-1185">Reference proteome</keyword>
<evidence type="ECO:0000313" key="8">
    <source>
        <dbReference type="EMBL" id="KAK4382481.1"/>
    </source>
</evidence>
<keyword evidence="2" id="KW-0548">Nucleotidyltransferase</keyword>
<dbReference type="SUPFAM" id="SSF56672">
    <property type="entry name" value="DNA/RNA polymerases"/>
    <property type="match status" value="1"/>
</dbReference>
<dbReference type="GO" id="GO:0003964">
    <property type="term" value="F:RNA-directed DNA polymerase activity"/>
    <property type="evidence" value="ECO:0007669"/>
    <property type="project" value="UniProtKB-KW"/>
</dbReference>
<dbReference type="GO" id="GO:0004519">
    <property type="term" value="F:endonuclease activity"/>
    <property type="evidence" value="ECO:0007669"/>
    <property type="project" value="UniProtKB-KW"/>
</dbReference>
<evidence type="ECO:0000256" key="5">
    <source>
        <dbReference type="ARBA" id="ARBA00022801"/>
    </source>
</evidence>
<evidence type="ECO:0000256" key="4">
    <source>
        <dbReference type="ARBA" id="ARBA00022759"/>
    </source>
</evidence>
<evidence type="ECO:0000259" key="7">
    <source>
        <dbReference type="Pfam" id="PF17917"/>
    </source>
</evidence>
<dbReference type="EMBL" id="JACGWL010000687">
    <property type="protein sequence ID" value="KAK4382481.1"/>
    <property type="molecule type" value="Genomic_DNA"/>
</dbReference>
<dbReference type="InterPro" id="IPR041373">
    <property type="entry name" value="RT_RNaseH"/>
</dbReference>
<reference evidence="8" key="2">
    <citation type="journal article" date="2024" name="Plant">
        <title>Genomic evolution and insights into agronomic trait innovations of Sesamum species.</title>
        <authorList>
            <person name="Miao H."/>
            <person name="Wang L."/>
            <person name="Qu L."/>
            <person name="Liu H."/>
            <person name="Sun Y."/>
            <person name="Le M."/>
            <person name="Wang Q."/>
            <person name="Wei S."/>
            <person name="Zheng Y."/>
            <person name="Lin W."/>
            <person name="Duan Y."/>
            <person name="Cao H."/>
            <person name="Xiong S."/>
            <person name="Wang X."/>
            <person name="Wei L."/>
            <person name="Li C."/>
            <person name="Ma Q."/>
            <person name="Ju M."/>
            <person name="Zhao R."/>
            <person name="Li G."/>
            <person name="Mu C."/>
            <person name="Tian Q."/>
            <person name="Mei H."/>
            <person name="Zhang T."/>
            <person name="Gao T."/>
            <person name="Zhang H."/>
        </authorList>
    </citation>
    <scope>NUCLEOTIDE SEQUENCE</scope>
    <source>
        <strain evidence="8">K16</strain>
    </source>
</reference>
<keyword evidence="1" id="KW-0808">Transferase</keyword>
<protein>
    <recommendedName>
        <fullName evidence="7">Reverse transcriptase RNase H-like domain-containing protein</fullName>
    </recommendedName>
</protein>
<dbReference type="InterPro" id="IPR043502">
    <property type="entry name" value="DNA/RNA_pol_sf"/>
</dbReference>
<name>A0AAE1VZB9_9LAMI</name>
<dbReference type="CDD" id="cd09274">
    <property type="entry name" value="RNase_HI_RT_Ty3"/>
    <property type="match status" value="1"/>
</dbReference>
<keyword evidence="3" id="KW-0540">Nuclease</keyword>
<keyword evidence="4" id="KW-0255">Endonuclease</keyword>
<dbReference type="AlphaFoldDB" id="A0AAE1VZB9"/>
<proteinExistence type="predicted"/>
<evidence type="ECO:0000256" key="3">
    <source>
        <dbReference type="ARBA" id="ARBA00022722"/>
    </source>
</evidence>
<accession>A0AAE1VZB9</accession>
<dbReference type="PANTHER" id="PTHR34072:SF57">
    <property type="entry name" value="RNA-DIRECTED DNA POLYMERASE"/>
    <property type="match status" value="1"/>
</dbReference>
<keyword evidence="5" id="KW-0378">Hydrolase</keyword>
<keyword evidence="6" id="KW-0695">RNA-directed DNA polymerase</keyword>
<organism evidence="8 9">
    <name type="scientific">Sesamum angolense</name>
    <dbReference type="NCBI Taxonomy" id="2727404"/>
    <lineage>
        <taxon>Eukaryota</taxon>
        <taxon>Viridiplantae</taxon>
        <taxon>Streptophyta</taxon>
        <taxon>Embryophyta</taxon>
        <taxon>Tracheophyta</taxon>
        <taxon>Spermatophyta</taxon>
        <taxon>Magnoliopsida</taxon>
        <taxon>eudicotyledons</taxon>
        <taxon>Gunneridae</taxon>
        <taxon>Pentapetalae</taxon>
        <taxon>asterids</taxon>
        <taxon>lamiids</taxon>
        <taxon>Lamiales</taxon>
        <taxon>Pedaliaceae</taxon>
        <taxon>Sesamum</taxon>
    </lineage>
</organism>
<gene>
    <name evidence="8" type="ORF">Sango_2866900</name>
</gene>
<evidence type="ECO:0000256" key="1">
    <source>
        <dbReference type="ARBA" id="ARBA00022679"/>
    </source>
</evidence>
<evidence type="ECO:0000256" key="2">
    <source>
        <dbReference type="ARBA" id="ARBA00022695"/>
    </source>
</evidence>
<dbReference type="PANTHER" id="PTHR34072">
    <property type="entry name" value="ENZYMATIC POLYPROTEIN-RELATED"/>
    <property type="match status" value="1"/>
</dbReference>
<dbReference type="Pfam" id="PF17917">
    <property type="entry name" value="RT_RNaseH"/>
    <property type="match status" value="1"/>
</dbReference>